<dbReference type="EMBL" id="CAFBQU010000067">
    <property type="protein sequence ID" value="CAB5067777.1"/>
    <property type="molecule type" value="Genomic_DNA"/>
</dbReference>
<gene>
    <name evidence="1" type="ORF">UFOPK4347_01578</name>
</gene>
<reference evidence="1" key="1">
    <citation type="submission" date="2020-05" db="EMBL/GenBank/DDBJ databases">
        <authorList>
            <person name="Chiriac C."/>
            <person name="Salcher M."/>
            <person name="Ghai R."/>
            <person name="Kavagutti S V."/>
        </authorList>
    </citation>
    <scope>NUCLEOTIDE SEQUENCE</scope>
</reference>
<sequence length="738" mass="78433">MNSRLRTFIAVSLALPALLASTAVIGVTSSVGAADAVVEDEQWPSPMAATPGLHGIILEDSVQASGGDNSVSVLSATSVSSGELLCTSLVNGPCANADDYSYQAILAPCSATITIDCIEGVSSISPTQVSVPGTYKEMLPKKGDNEFDGSVEKGVPMGRTPSLWTLSGAPHAFGSDYVVIVGVKGQLSMGKARSFKASIVPVSMFQSDCDPRFDGYCNDIYRQQYDANGKGKIFFSGVAADYGKYRCVVWAENAKCALGRAFPVGFSYELKVRLASEPVGWLHGRMQNPNIDFATIDGKTTVTVTAAPVRVPTAAGIGMWPDLPADIQKWFIDNCPAACGTRAGQSSDPLQSNAFSGPRVYSEATFSELKLWTNYIKDKAAALTSQWRVRTLSNSEMLSAGPCIKDATGVTGIVTTNSLLYSEGPPTFNTETKTLNYKVASPHYEKDGKTEFKGTYNLTVRDDIAECLYGFSKTLAAPSTVYAEETEYTEPDVEQYVNAVEATYDEAATEADFSEEEPLVEEVTLEEAEADESTLTLDESDDEVVVARVAADVVTELQKTAAANTTIDLSDGWFKFAATNFTFSAPTLKVALGVNPAKTLTCIAGASLKKVTAVSPKCPTGYAKAVTKYCIKGKTVDVVVAASPRCLKKFSAATAIECGRGASAKRVIAVKPKCPKGYGLVTSVVCIKNTSVRLVTMVRPQCASGFAKAVTLTCTKGKRTTKVTAIKPACPKGFTRKK</sequence>
<organism evidence="1">
    <name type="scientific">freshwater metagenome</name>
    <dbReference type="NCBI Taxonomy" id="449393"/>
    <lineage>
        <taxon>unclassified sequences</taxon>
        <taxon>metagenomes</taxon>
        <taxon>ecological metagenomes</taxon>
    </lineage>
</organism>
<name>A0A6J7UV54_9ZZZZ</name>
<accession>A0A6J7UV54</accession>
<evidence type="ECO:0000313" key="1">
    <source>
        <dbReference type="EMBL" id="CAB5067777.1"/>
    </source>
</evidence>
<protein>
    <submittedName>
        <fullName evidence="1">Unannotated protein</fullName>
    </submittedName>
</protein>
<dbReference type="AlphaFoldDB" id="A0A6J7UV54"/>
<proteinExistence type="predicted"/>